<dbReference type="AlphaFoldDB" id="A0A9D4T852"/>
<dbReference type="Proteomes" id="UP000821837">
    <property type="component" value="Chromosome 10"/>
</dbReference>
<name>A0A9D4T852_RHISA</name>
<evidence type="ECO:0000256" key="1">
    <source>
        <dbReference type="SAM" id="MobiDB-lite"/>
    </source>
</evidence>
<feature type="region of interest" description="Disordered" evidence="1">
    <location>
        <begin position="1"/>
        <end position="23"/>
    </location>
</feature>
<reference evidence="2" key="2">
    <citation type="submission" date="2021-09" db="EMBL/GenBank/DDBJ databases">
        <authorList>
            <person name="Jia N."/>
            <person name="Wang J."/>
            <person name="Shi W."/>
            <person name="Du L."/>
            <person name="Sun Y."/>
            <person name="Zhan W."/>
            <person name="Jiang J."/>
            <person name="Wang Q."/>
            <person name="Zhang B."/>
            <person name="Ji P."/>
            <person name="Sakyi L.B."/>
            <person name="Cui X."/>
            <person name="Yuan T."/>
            <person name="Jiang B."/>
            <person name="Yang W."/>
            <person name="Lam T.T.-Y."/>
            <person name="Chang Q."/>
            <person name="Ding S."/>
            <person name="Wang X."/>
            <person name="Zhu J."/>
            <person name="Ruan X."/>
            <person name="Zhao L."/>
            <person name="Wei J."/>
            <person name="Que T."/>
            <person name="Du C."/>
            <person name="Cheng J."/>
            <person name="Dai P."/>
            <person name="Han X."/>
            <person name="Huang E."/>
            <person name="Gao Y."/>
            <person name="Liu J."/>
            <person name="Shao H."/>
            <person name="Ye R."/>
            <person name="Li L."/>
            <person name="Wei W."/>
            <person name="Wang X."/>
            <person name="Wang C."/>
            <person name="Huo Q."/>
            <person name="Li W."/>
            <person name="Guo W."/>
            <person name="Chen H."/>
            <person name="Chen S."/>
            <person name="Zhou L."/>
            <person name="Zhou L."/>
            <person name="Ni X."/>
            <person name="Tian J."/>
            <person name="Zhou Y."/>
            <person name="Sheng Y."/>
            <person name="Liu T."/>
            <person name="Pan Y."/>
            <person name="Xia L."/>
            <person name="Li J."/>
            <person name="Zhao F."/>
            <person name="Cao W."/>
        </authorList>
    </citation>
    <scope>NUCLEOTIDE SEQUENCE</scope>
    <source>
        <strain evidence="2">Rsan-2018</strain>
        <tissue evidence="2">Larvae</tissue>
    </source>
</reference>
<gene>
    <name evidence="2" type="ORF">HPB52_020749</name>
</gene>
<comment type="caution">
    <text evidence="2">The sequence shown here is derived from an EMBL/GenBank/DDBJ whole genome shotgun (WGS) entry which is preliminary data.</text>
</comment>
<accession>A0A9D4T852</accession>
<evidence type="ECO:0000313" key="3">
    <source>
        <dbReference type="Proteomes" id="UP000821837"/>
    </source>
</evidence>
<dbReference type="EMBL" id="JABSTV010001246">
    <property type="protein sequence ID" value="KAH7976870.1"/>
    <property type="molecule type" value="Genomic_DNA"/>
</dbReference>
<reference evidence="2" key="1">
    <citation type="journal article" date="2020" name="Cell">
        <title>Large-Scale Comparative Analyses of Tick Genomes Elucidate Their Genetic Diversity and Vector Capacities.</title>
        <authorList>
            <consortium name="Tick Genome and Microbiome Consortium (TIGMIC)"/>
            <person name="Jia N."/>
            <person name="Wang J."/>
            <person name="Shi W."/>
            <person name="Du L."/>
            <person name="Sun Y."/>
            <person name="Zhan W."/>
            <person name="Jiang J.F."/>
            <person name="Wang Q."/>
            <person name="Zhang B."/>
            <person name="Ji P."/>
            <person name="Bell-Sakyi L."/>
            <person name="Cui X.M."/>
            <person name="Yuan T.T."/>
            <person name="Jiang B.G."/>
            <person name="Yang W.F."/>
            <person name="Lam T.T."/>
            <person name="Chang Q.C."/>
            <person name="Ding S.J."/>
            <person name="Wang X.J."/>
            <person name="Zhu J.G."/>
            <person name="Ruan X.D."/>
            <person name="Zhao L."/>
            <person name="Wei J.T."/>
            <person name="Ye R.Z."/>
            <person name="Que T.C."/>
            <person name="Du C.H."/>
            <person name="Zhou Y.H."/>
            <person name="Cheng J.X."/>
            <person name="Dai P.F."/>
            <person name="Guo W.B."/>
            <person name="Han X.H."/>
            <person name="Huang E.J."/>
            <person name="Li L.F."/>
            <person name="Wei W."/>
            <person name="Gao Y.C."/>
            <person name="Liu J.Z."/>
            <person name="Shao H.Z."/>
            <person name="Wang X."/>
            <person name="Wang C.C."/>
            <person name="Yang T.C."/>
            <person name="Huo Q.B."/>
            <person name="Li W."/>
            <person name="Chen H.Y."/>
            <person name="Chen S.E."/>
            <person name="Zhou L.G."/>
            <person name="Ni X.B."/>
            <person name="Tian J.H."/>
            <person name="Sheng Y."/>
            <person name="Liu T."/>
            <person name="Pan Y.S."/>
            <person name="Xia L.Y."/>
            <person name="Li J."/>
            <person name="Zhao F."/>
            <person name="Cao W.C."/>
        </authorList>
    </citation>
    <scope>NUCLEOTIDE SEQUENCE</scope>
    <source>
        <strain evidence="2">Rsan-2018</strain>
    </source>
</reference>
<keyword evidence="3" id="KW-1185">Reference proteome</keyword>
<protein>
    <submittedName>
        <fullName evidence="2">Uncharacterized protein</fullName>
    </submittedName>
</protein>
<feature type="region of interest" description="Disordered" evidence="1">
    <location>
        <begin position="53"/>
        <end position="76"/>
    </location>
</feature>
<proteinExistence type="predicted"/>
<organism evidence="2 3">
    <name type="scientific">Rhipicephalus sanguineus</name>
    <name type="common">Brown dog tick</name>
    <name type="synonym">Ixodes sanguineus</name>
    <dbReference type="NCBI Taxonomy" id="34632"/>
    <lineage>
        <taxon>Eukaryota</taxon>
        <taxon>Metazoa</taxon>
        <taxon>Ecdysozoa</taxon>
        <taxon>Arthropoda</taxon>
        <taxon>Chelicerata</taxon>
        <taxon>Arachnida</taxon>
        <taxon>Acari</taxon>
        <taxon>Parasitiformes</taxon>
        <taxon>Ixodida</taxon>
        <taxon>Ixodoidea</taxon>
        <taxon>Ixodidae</taxon>
        <taxon>Rhipicephalinae</taxon>
        <taxon>Rhipicephalus</taxon>
        <taxon>Rhipicephalus</taxon>
    </lineage>
</organism>
<evidence type="ECO:0000313" key="2">
    <source>
        <dbReference type="EMBL" id="KAH7976870.1"/>
    </source>
</evidence>
<sequence>MWVLLLGGEGEAGHLPGDDDDDQFPGRLRVACTHLLQRRLRSNLFPSATRLRTAKGAGPQNGYEELRGGTRPRSGSTLFKCALGS</sequence>